<evidence type="ECO:0000256" key="1">
    <source>
        <dbReference type="SAM" id="MobiDB-lite"/>
    </source>
</evidence>
<reference evidence="2" key="1">
    <citation type="submission" date="2023-06" db="EMBL/GenBank/DDBJ databases">
        <title>Genome-scale phylogeny and comparative genomics of the fungal order Sordariales.</title>
        <authorList>
            <consortium name="Lawrence Berkeley National Laboratory"/>
            <person name="Hensen N."/>
            <person name="Bonometti L."/>
            <person name="Westerberg I."/>
            <person name="Brannstrom I.O."/>
            <person name="Guillou S."/>
            <person name="Cros-Aarteil S."/>
            <person name="Calhoun S."/>
            <person name="Haridas S."/>
            <person name="Kuo A."/>
            <person name="Mondo S."/>
            <person name="Pangilinan J."/>
            <person name="Riley R."/>
            <person name="Labutti K."/>
            <person name="Andreopoulos B."/>
            <person name="Lipzen A."/>
            <person name="Chen C."/>
            <person name="Yanf M."/>
            <person name="Daum C."/>
            <person name="Ng V."/>
            <person name="Clum A."/>
            <person name="Steindorff A."/>
            <person name="Ohm R."/>
            <person name="Martin F."/>
            <person name="Silar P."/>
            <person name="Natvig D."/>
            <person name="Lalanne C."/>
            <person name="Gautier V."/>
            <person name="Ament-Velasquez S.L."/>
            <person name="Kruys A."/>
            <person name="Hutchinson M.I."/>
            <person name="Powell A.J."/>
            <person name="Barry K."/>
            <person name="Miller A.N."/>
            <person name="Grigoriev I.V."/>
            <person name="Debuchy R."/>
            <person name="Gladieux P."/>
            <person name="Thoren M.H."/>
            <person name="Johannesson H."/>
        </authorList>
    </citation>
    <scope>NUCLEOTIDE SEQUENCE</scope>
    <source>
        <strain evidence="2">PSN4</strain>
    </source>
</reference>
<evidence type="ECO:0000313" key="2">
    <source>
        <dbReference type="EMBL" id="KAK1750524.1"/>
    </source>
</evidence>
<sequence>MAGRGKCPDGQGGSRWRGVVIREPESVHVALFSDPEQQVSGYGFRRRWFSTTEIGSADRSYCTVLTAGYHGPGENRQRSAGRSLHLGVVFFSSGIGLGITCSPTSVGNHSATRTQQTADGAHRKIRSRSSRQERDSVAASLSADGGHFFRFGRTTRETSASGRKLIDTPQNSSANCQLRSYTPVRSITDRMESLNYFRGKTRTLSAVLCFRGDG</sequence>
<comment type="caution">
    <text evidence="2">The sequence shown here is derived from an EMBL/GenBank/DDBJ whole genome shotgun (WGS) entry which is preliminary data.</text>
</comment>
<dbReference type="Proteomes" id="UP001239445">
    <property type="component" value="Unassembled WGS sequence"/>
</dbReference>
<keyword evidence="3" id="KW-1185">Reference proteome</keyword>
<evidence type="ECO:0000313" key="3">
    <source>
        <dbReference type="Proteomes" id="UP001239445"/>
    </source>
</evidence>
<dbReference type="AlphaFoldDB" id="A0AAJ0F6V4"/>
<organism evidence="2 3">
    <name type="scientific">Echria macrotheca</name>
    <dbReference type="NCBI Taxonomy" id="438768"/>
    <lineage>
        <taxon>Eukaryota</taxon>
        <taxon>Fungi</taxon>
        <taxon>Dikarya</taxon>
        <taxon>Ascomycota</taxon>
        <taxon>Pezizomycotina</taxon>
        <taxon>Sordariomycetes</taxon>
        <taxon>Sordariomycetidae</taxon>
        <taxon>Sordariales</taxon>
        <taxon>Schizotheciaceae</taxon>
        <taxon>Echria</taxon>
    </lineage>
</organism>
<accession>A0AAJ0F6V4</accession>
<feature type="region of interest" description="Disordered" evidence="1">
    <location>
        <begin position="106"/>
        <end position="137"/>
    </location>
</feature>
<protein>
    <submittedName>
        <fullName evidence="2">Uncharacterized protein</fullName>
    </submittedName>
</protein>
<name>A0AAJ0F6V4_9PEZI</name>
<proteinExistence type="predicted"/>
<feature type="compositionally biased region" description="Polar residues" evidence="1">
    <location>
        <begin position="106"/>
        <end position="118"/>
    </location>
</feature>
<gene>
    <name evidence="2" type="ORF">QBC47DRAFT_118592</name>
</gene>
<dbReference type="EMBL" id="MU839846">
    <property type="protein sequence ID" value="KAK1750524.1"/>
    <property type="molecule type" value="Genomic_DNA"/>
</dbReference>